<sequence length="107" mass="11213">MFRPMRTVTLALCCAGLVLGGCSANVEVNRQIAKADLEKGIADALQQSVGQRPDSITCPGPINAKQGEQMRCELAAGSTKYGLTATIKSVDGSNAKYDVQVDPKPSS</sequence>
<feature type="chain" id="PRO_5011565588" description="DUF4333 domain-containing protein" evidence="1">
    <location>
        <begin position="25"/>
        <end position="107"/>
    </location>
</feature>
<dbReference type="STRING" id="394193.SAMN04489732_116172"/>
<evidence type="ECO:0000259" key="2">
    <source>
        <dbReference type="Pfam" id="PF14230"/>
    </source>
</evidence>
<accession>A0A1H8YHF6</accession>
<gene>
    <name evidence="3" type="ORF">SAMN04489732_116172</name>
</gene>
<dbReference type="AlphaFoldDB" id="A0A1H8YHF6"/>
<name>A0A1H8YHF6_9PSEU</name>
<proteinExistence type="predicted"/>
<organism evidence="3 4">
    <name type="scientific">Amycolatopsis saalfeldensis</name>
    <dbReference type="NCBI Taxonomy" id="394193"/>
    <lineage>
        <taxon>Bacteria</taxon>
        <taxon>Bacillati</taxon>
        <taxon>Actinomycetota</taxon>
        <taxon>Actinomycetes</taxon>
        <taxon>Pseudonocardiales</taxon>
        <taxon>Pseudonocardiaceae</taxon>
        <taxon>Amycolatopsis</taxon>
    </lineage>
</organism>
<dbReference type="OrthoDB" id="3568721at2"/>
<feature type="domain" description="DUF4333" evidence="2">
    <location>
        <begin position="18"/>
        <end position="92"/>
    </location>
</feature>
<evidence type="ECO:0000256" key="1">
    <source>
        <dbReference type="SAM" id="SignalP"/>
    </source>
</evidence>
<reference evidence="3 4" key="1">
    <citation type="submission" date="2016-10" db="EMBL/GenBank/DDBJ databases">
        <authorList>
            <person name="de Groot N.N."/>
        </authorList>
    </citation>
    <scope>NUCLEOTIDE SEQUENCE [LARGE SCALE GENOMIC DNA]</scope>
    <source>
        <strain evidence="3 4">DSM 44993</strain>
    </source>
</reference>
<keyword evidence="1" id="KW-0732">Signal</keyword>
<protein>
    <recommendedName>
        <fullName evidence="2">DUF4333 domain-containing protein</fullName>
    </recommendedName>
</protein>
<evidence type="ECO:0000313" key="3">
    <source>
        <dbReference type="EMBL" id="SEP51630.1"/>
    </source>
</evidence>
<dbReference type="Proteomes" id="UP000198582">
    <property type="component" value="Unassembled WGS sequence"/>
</dbReference>
<dbReference type="EMBL" id="FOEF01000016">
    <property type="protein sequence ID" value="SEP51630.1"/>
    <property type="molecule type" value="Genomic_DNA"/>
</dbReference>
<keyword evidence="4" id="KW-1185">Reference proteome</keyword>
<feature type="signal peptide" evidence="1">
    <location>
        <begin position="1"/>
        <end position="24"/>
    </location>
</feature>
<evidence type="ECO:0000313" key="4">
    <source>
        <dbReference type="Proteomes" id="UP000198582"/>
    </source>
</evidence>
<dbReference type="PROSITE" id="PS51257">
    <property type="entry name" value="PROKAR_LIPOPROTEIN"/>
    <property type="match status" value="1"/>
</dbReference>
<dbReference type="InterPro" id="IPR025637">
    <property type="entry name" value="DUF4333"/>
</dbReference>
<dbReference type="Pfam" id="PF14230">
    <property type="entry name" value="DUF4333"/>
    <property type="match status" value="1"/>
</dbReference>